<dbReference type="NCBIfam" id="NF045581">
    <property type="entry name" value="PG0541_fam"/>
    <property type="match status" value="1"/>
</dbReference>
<comment type="caution">
    <text evidence="1">The sequence shown here is derived from an EMBL/GenBank/DDBJ whole genome shotgun (WGS) entry which is preliminary data.</text>
</comment>
<dbReference type="EMBL" id="BARS01002835">
    <property type="protein sequence ID" value="GAF73540.1"/>
    <property type="molecule type" value="Genomic_DNA"/>
</dbReference>
<reference evidence="1" key="1">
    <citation type="journal article" date="2014" name="Front. Microbiol.">
        <title>High frequency of phylogenetically diverse reductive dehalogenase-homologous genes in deep subseafloor sedimentary metagenomes.</title>
        <authorList>
            <person name="Kawai M."/>
            <person name="Futagami T."/>
            <person name="Toyoda A."/>
            <person name="Takaki Y."/>
            <person name="Nishi S."/>
            <person name="Hori S."/>
            <person name="Arai W."/>
            <person name="Tsubouchi T."/>
            <person name="Morono Y."/>
            <person name="Uchiyama I."/>
            <person name="Ito T."/>
            <person name="Fujiyama A."/>
            <person name="Inagaki F."/>
            <person name="Takami H."/>
        </authorList>
    </citation>
    <scope>NUCLEOTIDE SEQUENCE</scope>
    <source>
        <strain evidence="1">Expedition CK06-06</strain>
    </source>
</reference>
<sequence>HNAAIDAEVNEALESVGTNCYTKFTNVLGKGEKSEPHLNTDIWPEINYGTFVVTDQARAKEIMANVRRMREKLGSEGIKAFMWEIDDIT</sequence>
<dbReference type="Gene3D" id="3.30.70.120">
    <property type="match status" value="1"/>
</dbReference>
<evidence type="ECO:0008006" key="2">
    <source>
        <dbReference type="Google" id="ProtNLM"/>
    </source>
</evidence>
<gene>
    <name evidence="1" type="ORF">S01H1_05444</name>
</gene>
<feature type="non-terminal residue" evidence="1">
    <location>
        <position position="1"/>
    </location>
</feature>
<protein>
    <recommendedName>
        <fullName evidence="2">Glutamine synthetase type III</fullName>
    </recommendedName>
</protein>
<dbReference type="AlphaFoldDB" id="X0TBV9"/>
<dbReference type="InterPro" id="IPR015867">
    <property type="entry name" value="N-reg_PII/ATP_PRibTrfase_C"/>
</dbReference>
<proteinExistence type="predicted"/>
<organism evidence="1">
    <name type="scientific">marine sediment metagenome</name>
    <dbReference type="NCBI Taxonomy" id="412755"/>
    <lineage>
        <taxon>unclassified sequences</taxon>
        <taxon>metagenomes</taxon>
        <taxon>ecological metagenomes</taxon>
    </lineage>
</organism>
<name>X0TBV9_9ZZZZ</name>
<accession>X0TBV9</accession>
<evidence type="ECO:0000313" key="1">
    <source>
        <dbReference type="EMBL" id="GAF73540.1"/>
    </source>
</evidence>